<evidence type="ECO:0000313" key="2">
    <source>
        <dbReference type="EMBL" id="OAO95179.1"/>
    </source>
</evidence>
<dbReference type="Proteomes" id="UP000078284">
    <property type="component" value="Chromosome 5"/>
</dbReference>
<dbReference type="AlphaFoldDB" id="A0A178UMV8"/>
<accession>A0A178UMV8</accession>
<keyword evidence="1" id="KW-0472">Membrane</keyword>
<evidence type="ECO:0000313" key="3">
    <source>
        <dbReference type="Proteomes" id="UP000078284"/>
    </source>
</evidence>
<name>A0A178UMV8_ARATH</name>
<comment type="caution">
    <text evidence="2">The sequence shown here is derived from an EMBL/GenBank/DDBJ whole genome shotgun (WGS) entry which is preliminary data.</text>
</comment>
<feature type="transmembrane region" description="Helical" evidence="1">
    <location>
        <begin position="12"/>
        <end position="35"/>
    </location>
</feature>
<protein>
    <submittedName>
        <fullName evidence="2">Uncharacterized protein</fullName>
    </submittedName>
</protein>
<reference evidence="3" key="1">
    <citation type="journal article" date="2016" name="Proc. Natl. Acad. Sci. U.S.A.">
        <title>Chromosome-level assembly of Arabidopsis thaliana Ler reveals the extent of translocation and inversion polymorphisms.</title>
        <authorList>
            <person name="Zapata L."/>
            <person name="Ding J."/>
            <person name="Willing E.M."/>
            <person name="Hartwig B."/>
            <person name="Bezdan D."/>
            <person name="Jiao W.B."/>
            <person name="Patel V."/>
            <person name="Velikkakam James G."/>
            <person name="Koornneef M."/>
            <person name="Ossowski S."/>
            <person name="Schneeberger K."/>
        </authorList>
    </citation>
    <scope>NUCLEOTIDE SEQUENCE [LARGE SCALE GENOMIC DNA]</scope>
    <source>
        <strain evidence="3">cv. Landsberg erecta</strain>
    </source>
</reference>
<sequence length="72" mass="8530">MVLKMLEKLQNVQNLTIGEVFLQICLAILAFSKAYRELTTMLQSHSRLWLMDKFSSFRCCFSIHYLSLYIFC</sequence>
<organism evidence="2 3">
    <name type="scientific">Arabidopsis thaliana</name>
    <name type="common">Mouse-ear cress</name>
    <dbReference type="NCBI Taxonomy" id="3702"/>
    <lineage>
        <taxon>Eukaryota</taxon>
        <taxon>Viridiplantae</taxon>
        <taxon>Streptophyta</taxon>
        <taxon>Embryophyta</taxon>
        <taxon>Tracheophyta</taxon>
        <taxon>Spermatophyta</taxon>
        <taxon>Magnoliopsida</taxon>
        <taxon>eudicotyledons</taxon>
        <taxon>Gunneridae</taxon>
        <taxon>Pentapetalae</taxon>
        <taxon>rosids</taxon>
        <taxon>malvids</taxon>
        <taxon>Brassicales</taxon>
        <taxon>Brassicaceae</taxon>
        <taxon>Camelineae</taxon>
        <taxon>Arabidopsis</taxon>
    </lineage>
</organism>
<evidence type="ECO:0000256" key="1">
    <source>
        <dbReference type="SAM" id="Phobius"/>
    </source>
</evidence>
<keyword evidence="1" id="KW-0812">Transmembrane</keyword>
<gene>
    <name evidence="2" type="ordered locus">AXX17_At5g02070</name>
</gene>
<dbReference type="EMBL" id="LUHQ01000005">
    <property type="protein sequence ID" value="OAO95179.1"/>
    <property type="molecule type" value="Genomic_DNA"/>
</dbReference>
<proteinExistence type="predicted"/>
<keyword evidence="1" id="KW-1133">Transmembrane helix</keyword>